<comment type="caution">
    <text evidence="1">The sequence shown here is derived from an EMBL/GenBank/DDBJ whole genome shotgun (WGS) entry which is preliminary data.</text>
</comment>
<accession>A0A0F9JTW4</accession>
<reference evidence="1" key="1">
    <citation type="journal article" date="2015" name="Nature">
        <title>Complex archaea that bridge the gap between prokaryotes and eukaryotes.</title>
        <authorList>
            <person name="Spang A."/>
            <person name="Saw J.H."/>
            <person name="Jorgensen S.L."/>
            <person name="Zaremba-Niedzwiedzka K."/>
            <person name="Martijn J."/>
            <person name="Lind A.E."/>
            <person name="van Eijk R."/>
            <person name="Schleper C."/>
            <person name="Guy L."/>
            <person name="Ettema T.J."/>
        </authorList>
    </citation>
    <scope>NUCLEOTIDE SEQUENCE</scope>
</reference>
<sequence>MGALLLILYFMANESIGVLKDKKYSFPKKGQVRIYRLLGLHKDSVNGNFVCPQTRTIPNKFLLNDTGTPKSYVYVSHQDPSIQSNNVPVSQRGKIVFTREARGEIIINGERMDHKLLDEALFFHQQNLSNAEKDWHIKPRTGEYLFELVDYRKKAEVNVHEIERNNDCNSIIKAMTVANSRDTYEMVFKMQSEGLTHSEVKSALYKHVAVAENAKAFIILDKSEQMAIKKIINLAYDGKIIEKAANGTGVVWTQGKELLCNKLPKRSLEQSLITYLITDEGQDVLNTLKELTEPKK</sequence>
<dbReference type="AlphaFoldDB" id="A0A0F9JTW4"/>
<protein>
    <submittedName>
        <fullName evidence="1">Uncharacterized protein</fullName>
    </submittedName>
</protein>
<name>A0A0F9JTW4_9ZZZZ</name>
<proteinExistence type="predicted"/>
<gene>
    <name evidence="1" type="ORF">LCGC14_1717240</name>
</gene>
<organism evidence="1">
    <name type="scientific">marine sediment metagenome</name>
    <dbReference type="NCBI Taxonomy" id="412755"/>
    <lineage>
        <taxon>unclassified sequences</taxon>
        <taxon>metagenomes</taxon>
        <taxon>ecological metagenomes</taxon>
    </lineage>
</organism>
<evidence type="ECO:0000313" key="1">
    <source>
        <dbReference type="EMBL" id="KKM13338.1"/>
    </source>
</evidence>
<dbReference type="EMBL" id="LAZR01015402">
    <property type="protein sequence ID" value="KKM13338.1"/>
    <property type="molecule type" value="Genomic_DNA"/>
</dbReference>